<reference evidence="2 3" key="1">
    <citation type="submission" date="2016-10" db="EMBL/GenBank/DDBJ databases">
        <authorList>
            <person name="Varghese N."/>
            <person name="Submissions S."/>
        </authorList>
    </citation>
    <scope>NUCLEOTIDE SEQUENCE [LARGE SCALE GENOMIC DNA]</scope>
    <source>
        <strain evidence="2 3">ATCC 19403</strain>
    </source>
</reference>
<sequence>MEDISFDAITDKDIVELTSIMRESFNQDSAVNLGNGVKNGPPGYDNGEFLNKWALHNASTSFKILRSDECIGGVILWITEKQINKLGCLFLKPELQSRGIGTYLWKCIENMYPETKIWHTETIGYSMSNHHFYVNKCGFNIIRIEEPFNKLERQFIMEKKMK</sequence>
<dbReference type="PROSITE" id="PS51186">
    <property type="entry name" value="GNAT"/>
    <property type="match status" value="1"/>
</dbReference>
<organism evidence="2 3">
    <name type="scientific">Lacrimispora sphenoides JCM 1415</name>
    <dbReference type="NCBI Taxonomy" id="1297793"/>
    <lineage>
        <taxon>Bacteria</taxon>
        <taxon>Bacillati</taxon>
        <taxon>Bacillota</taxon>
        <taxon>Clostridia</taxon>
        <taxon>Lachnospirales</taxon>
        <taxon>Lachnospiraceae</taxon>
        <taxon>Lacrimispora</taxon>
    </lineage>
</organism>
<evidence type="ECO:0000313" key="3">
    <source>
        <dbReference type="Proteomes" id="UP000198970"/>
    </source>
</evidence>
<dbReference type="Proteomes" id="UP000198970">
    <property type="component" value="Chromosome I"/>
</dbReference>
<dbReference type="InterPro" id="IPR000182">
    <property type="entry name" value="GNAT_dom"/>
</dbReference>
<feature type="domain" description="N-acetyltransferase" evidence="1">
    <location>
        <begin position="4"/>
        <end position="162"/>
    </location>
</feature>
<dbReference type="Gene3D" id="3.40.630.30">
    <property type="match status" value="1"/>
</dbReference>
<dbReference type="Pfam" id="PF00583">
    <property type="entry name" value="Acetyltransf_1"/>
    <property type="match status" value="1"/>
</dbReference>
<keyword evidence="3" id="KW-1185">Reference proteome</keyword>
<evidence type="ECO:0000259" key="1">
    <source>
        <dbReference type="PROSITE" id="PS51186"/>
    </source>
</evidence>
<protein>
    <submittedName>
        <fullName evidence="2">Acetyltransferase (GNAT) domain-containing protein</fullName>
    </submittedName>
</protein>
<dbReference type="EMBL" id="LT630003">
    <property type="protein sequence ID" value="SET82137.1"/>
    <property type="molecule type" value="Genomic_DNA"/>
</dbReference>
<dbReference type="InterPro" id="IPR016181">
    <property type="entry name" value="Acyl_CoA_acyltransferase"/>
</dbReference>
<gene>
    <name evidence="2" type="ORF">SAMN02745906_2185</name>
</gene>
<evidence type="ECO:0000313" key="2">
    <source>
        <dbReference type="EMBL" id="SET82137.1"/>
    </source>
</evidence>
<proteinExistence type="predicted"/>
<name>A0ABY1C948_9FIRM</name>
<dbReference type="RefSeq" id="WP_054789871.1">
    <property type="nucleotide sequence ID" value="NZ_LT630003.1"/>
</dbReference>
<accession>A0ABY1C948</accession>
<dbReference type="SUPFAM" id="SSF55729">
    <property type="entry name" value="Acyl-CoA N-acyltransferases (Nat)"/>
    <property type="match status" value="1"/>
</dbReference>